<feature type="domain" description="Transposase IS200-like" evidence="1">
    <location>
        <begin position="10"/>
        <end position="145"/>
    </location>
</feature>
<comment type="caution">
    <text evidence="2">The sequence shown here is derived from an EMBL/GenBank/DDBJ whole genome shotgun (WGS) entry which is preliminary data.</text>
</comment>
<name>A0A2H0N456_9BACT</name>
<evidence type="ECO:0000313" key="2">
    <source>
        <dbReference type="EMBL" id="PIR02896.1"/>
    </source>
</evidence>
<evidence type="ECO:0000259" key="1">
    <source>
        <dbReference type="SMART" id="SM01321"/>
    </source>
</evidence>
<reference evidence="2 3" key="1">
    <citation type="submission" date="2017-09" db="EMBL/GenBank/DDBJ databases">
        <title>Depth-based differentiation of microbial function through sediment-hosted aquifers and enrichment of novel symbionts in the deep terrestrial subsurface.</title>
        <authorList>
            <person name="Probst A.J."/>
            <person name="Ladd B."/>
            <person name="Jarett J.K."/>
            <person name="Geller-Mcgrath D.E."/>
            <person name="Sieber C.M."/>
            <person name="Emerson J.B."/>
            <person name="Anantharaman K."/>
            <person name="Thomas B.C."/>
            <person name="Malmstrom R."/>
            <person name="Stieglmeier M."/>
            <person name="Klingl A."/>
            <person name="Woyke T."/>
            <person name="Ryan C.M."/>
            <person name="Banfield J.F."/>
        </authorList>
    </citation>
    <scope>NUCLEOTIDE SEQUENCE [LARGE SCALE GENOMIC DNA]</scope>
    <source>
        <strain evidence="2">CG11_big_fil_rev_8_21_14_0_20_43_7</strain>
    </source>
</reference>
<protein>
    <submittedName>
        <fullName evidence="2">Transposase</fullName>
    </submittedName>
</protein>
<dbReference type="GO" id="GO:0006313">
    <property type="term" value="P:DNA transposition"/>
    <property type="evidence" value="ECO:0007669"/>
    <property type="project" value="InterPro"/>
</dbReference>
<dbReference type="AlphaFoldDB" id="A0A2H0N456"/>
<dbReference type="GO" id="GO:0043565">
    <property type="term" value="F:sequence-specific DNA binding"/>
    <property type="evidence" value="ECO:0007669"/>
    <property type="project" value="TreeGrafter"/>
</dbReference>
<dbReference type="Proteomes" id="UP000229782">
    <property type="component" value="Unassembled WGS sequence"/>
</dbReference>
<dbReference type="PANTHER" id="PTHR36966">
    <property type="entry name" value="REP-ASSOCIATED TYROSINE TRANSPOSASE"/>
    <property type="match status" value="1"/>
</dbReference>
<evidence type="ECO:0000313" key="3">
    <source>
        <dbReference type="Proteomes" id="UP000229782"/>
    </source>
</evidence>
<dbReference type="NCBIfam" id="NF047646">
    <property type="entry name" value="REP_Tyr_transpos"/>
    <property type="match status" value="1"/>
</dbReference>
<dbReference type="GO" id="GO:0004803">
    <property type="term" value="F:transposase activity"/>
    <property type="evidence" value="ECO:0007669"/>
    <property type="project" value="InterPro"/>
</dbReference>
<dbReference type="InterPro" id="IPR002686">
    <property type="entry name" value="Transposase_17"/>
</dbReference>
<dbReference type="InterPro" id="IPR036515">
    <property type="entry name" value="Transposase_17_sf"/>
</dbReference>
<dbReference type="SUPFAM" id="SSF143422">
    <property type="entry name" value="Transposase IS200-like"/>
    <property type="match status" value="1"/>
</dbReference>
<dbReference type="PANTHER" id="PTHR36966:SF1">
    <property type="entry name" value="REP-ASSOCIATED TYROSINE TRANSPOSASE"/>
    <property type="match status" value="1"/>
</dbReference>
<dbReference type="EMBL" id="PCWM01000077">
    <property type="protein sequence ID" value="PIR02896.1"/>
    <property type="molecule type" value="Genomic_DNA"/>
</dbReference>
<sequence length="180" mass="21831">MPTLRISNDMQNMPHFITITVIEWVDIFTKPEYFRVITDSLTYCRKNKGLKVYEYVIMTNHLHMIVGTPETNNLSQVISDFKKHTTREIWQLLEKDNRNYITNILNNSFNRKKGYINQIWQRENYPEVIFSDKFLLTKIKYIYFNPVKKGYVEQPEDWKYSSARNWMKEKHDIIQLDPRP</sequence>
<proteinExistence type="predicted"/>
<dbReference type="Gene3D" id="3.30.70.1290">
    <property type="entry name" value="Transposase IS200-like"/>
    <property type="match status" value="1"/>
</dbReference>
<accession>A0A2H0N456</accession>
<dbReference type="SMART" id="SM01321">
    <property type="entry name" value="Y1_Tnp"/>
    <property type="match status" value="1"/>
</dbReference>
<gene>
    <name evidence="2" type="ORF">COV60_03245</name>
</gene>
<dbReference type="Pfam" id="PF01797">
    <property type="entry name" value="Y1_Tnp"/>
    <property type="match status" value="1"/>
</dbReference>
<dbReference type="InterPro" id="IPR052715">
    <property type="entry name" value="RAYT_transposase"/>
</dbReference>
<organism evidence="2 3">
    <name type="scientific">Candidatus Magasanikbacteria bacterium CG11_big_fil_rev_8_21_14_0_20_43_7</name>
    <dbReference type="NCBI Taxonomy" id="1974654"/>
    <lineage>
        <taxon>Bacteria</taxon>
        <taxon>Candidatus Magasanikiibacteriota</taxon>
    </lineage>
</organism>